<reference evidence="1" key="2">
    <citation type="journal article" date="2015" name="Data Brief">
        <title>Shoot transcriptome of the giant reed, Arundo donax.</title>
        <authorList>
            <person name="Barrero R.A."/>
            <person name="Guerrero F.D."/>
            <person name="Moolhuijzen P."/>
            <person name="Goolsby J.A."/>
            <person name="Tidwell J."/>
            <person name="Bellgard S.E."/>
            <person name="Bellgard M.I."/>
        </authorList>
    </citation>
    <scope>NUCLEOTIDE SEQUENCE</scope>
    <source>
        <tissue evidence="1">Shoot tissue taken approximately 20 cm above the soil surface</tissue>
    </source>
</reference>
<sequence>MRCSSLLCCHC</sequence>
<proteinExistence type="predicted"/>
<name>A0A0A9ERL3_ARUDO</name>
<protein>
    <submittedName>
        <fullName evidence="1">Uncharacterized protein</fullName>
    </submittedName>
</protein>
<accession>A0A0A9ERL3</accession>
<reference evidence="1" key="1">
    <citation type="submission" date="2014-09" db="EMBL/GenBank/DDBJ databases">
        <authorList>
            <person name="Magalhaes I.L.F."/>
            <person name="Oliveira U."/>
            <person name="Santos F.R."/>
            <person name="Vidigal T.H.D.A."/>
            <person name="Brescovit A.D."/>
            <person name="Santos A.J."/>
        </authorList>
    </citation>
    <scope>NUCLEOTIDE SEQUENCE</scope>
    <source>
        <tissue evidence="1">Shoot tissue taken approximately 20 cm above the soil surface</tissue>
    </source>
</reference>
<dbReference type="EMBL" id="GBRH01199248">
    <property type="protein sequence ID" value="JAD98647.1"/>
    <property type="molecule type" value="Transcribed_RNA"/>
</dbReference>
<evidence type="ECO:0000313" key="1">
    <source>
        <dbReference type="EMBL" id="JAD98647.1"/>
    </source>
</evidence>
<organism evidence="1">
    <name type="scientific">Arundo donax</name>
    <name type="common">Giant reed</name>
    <name type="synonym">Donax arundinaceus</name>
    <dbReference type="NCBI Taxonomy" id="35708"/>
    <lineage>
        <taxon>Eukaryota</taxon>
        <taxon>Viridiplantae</taxon>
        <taxon>Streptophyta</taxon>
        <taxon>Embryophyta</taxon>
        <taxon>Tracheophyta</taxon>
        <taxon>Spermatophyta</taxon>
        <taxon>Magnoliopsida</taxon>
        <taxon>Liliopsida</taxon>
        <taxon>Poales</taxon>
        <taxon>Poaceae</taxon>
        <taxon>PACMAD clade</taxon>
        <taxon>Arundinoideae</taxon>
        <taxon>Arundineae</taxon>
        <taxon>Arundo</taxon>
    </lineage>
</organism>